<organism evidence="2 3">
    <name type="scientific">Actinomadura rugatobispora</name>
    <dbReference type="NCBI Taxonomy" id="1994"/>
    <lineage>
        <taxon>Bacteria</taxon>
        <taxon>Bacillati</taxon>
        <taxon>Actinomycetota</taxon>
        <taxon>Actinomycetes</taxon>
        <taxon>Streptosporangiales</taxon>
        <taxon>Thermomonosporaceae</taxon>
        <taxon>Actinomadura</taxon>
    </lineage>
</organism>
<evidence type="ECO:0000256" key="1">
    <source>
        <dbReference type="SAM" id="MobiDB-lite"/>
    </source>
</evidence>
<proteinExistence type="predicted"/>
<dbReference type="Proteomes" id="UP001596074">
    <property type="component" value="Unassembled WGS sequence"/>
</dbReference>
<comment type="caution">
    <text evidence="2">The sequence shown here is derived from an EMBL/GenBank/DDBJ whole genome shotgun (WGS) entry which is preliminary data.</text>
</comment>
<evidence type="ECO:0000313" key="2">
    <source>
        <dbReference type="EMBL" id="MFC5750721.1"/>
    </source>
</evidence>
<evidence type="ECO:0000313" key="3">
    <source>
        <dbReference type="Proteomes" id="UP001596074"/>
    </source>
</evidence>
<sequence>MAETPGKCRDVMHTSAAPADAAAGAGQAARLDEDKFVDAHVVVVLDGGADGVGDLTGGGEAADGDVAVAVGDHDQVLGVPVGDGSTGNPLRRSKRPAP</sequence>
<name>A0ABW1A5I9_9ACTN</name>
<feature type="region of interest" description="Disordered" evidence="1">
    <location>
        <begin position="77"/>
        <end position="98"/>
    </location>
</feature>
<reference evidence="3" key="1">
    <citation type="journal article" date="2019" name="Int. J. Syst. Evol. Microbiol.">
        <title>The Global Catalogue of Microorganisms (GCM) 10K type strain sequencing project: providing services to taxonomists for standard genome sequencing and annotation.</title>
        <authorList>
            <consortium name="The Broad Institute Genomics Platform"/>
            <consortium name="The Broad Institute Genome Sequencing Center for Infectious Disease"/>
            <person name="Wu L."/>
            <person name="Ma J."/>
        </authorList>
    </citation>
    <scope>NUCLEOTIDE SEQUENCE [LARGE SCALE GENOMIC DNA]</scope>
    <source>
        <strain evidence="3">KCTC 42087</strain>
    </source>
</reference>
<accession>A0ABW1A5I9</accession>
<dbReference type="EMBL" id="JBHSON010000057">
    <property type="protein sequence ID" value="MFC5750721.1"/>
    <property type="molecule type" value="Genomic_DNA"/>
</dbReference>
<keyword evidence="3" id="KW-1185">Reference proteome</keyword>
<gene>
    <name evidence="2" type="ORF">ACFPZN_34310</name>
</gene>
<dbReference type="RefSeq" id="WP_378286479.1">
    <property type="nucleotide sequence ID" value="NZ_JBHSON010000057.1"/>
</dbReference>
<protein>
    <submittedName>
        <fullName evidence="2">Uncharacterized protein</fullName>
    </submittedName>
</protein>